<accession>A0ACB9PDL6</accession>
<comment type="caution">
    <text evidence="1">The sequence shown here is derived from an EMBL/GenBank/DDBJ whole genome shotgun (WGS) entry which is preliminary data.</text>
</comment>
<keyword evidence="2" id="KW-1185">Reference proteome</keyword>
<protein>
    <submittedName>
        <fullName evidence="1">Uncharacterized protein</fullName>
    </submittedName>
</protein>
<reference evidence="1 2" key="1">
    <citation type="journal article" date="2022" name="DNA Res.">
        <title>Chromosomal-level genome assembly of the orchid tree Bauhinia variegata (Leguminosae; Cercidoideae) supports the allotetraploid origin hypothesis of Bauhinia.</title>
        <authorList>
            <person name="Zhong Y."/>
            <person name="Chen Y."/>
            <person name="Zheng D."/>
            <person name="Pang J."/>
            <person name="Liu Y."/>
            <person name="Luo S."/>
            <person name="Meng S."/>
            <person name="Qian L."/>
            <person name="Wei D."/>
            <person name="Dai S."/>
            <person name="Zhou R."/>
        </authorList>
    </citation>
    <scope>NUCLEOTIDE SEQUENCE [LARGE SCALE GENOMIC DNA]</scope>
    <source>
        <strain evidence="1">BV-YZ2020</strain>
    </source>
</reference>
<dbReference type="EMBL" id="CM039429">
    <property type="protein sequence ID" value="KAI4346620.1"/>
    <property type="molecule type" value="Genomic_DNA"/>
</dbReference>
<sequence>MKFGKEFKTHLEETIPEWRDKFLCYKPLKKLLKQQVPATPGAAVHGDPLQRQIDSEPDFPVVVDGPQDRPEPAGRPPSELEEWFIGILNEELEKLNDFYMDKEEDFVIRFEELKQRIEQLKEKSSKDNMYTSESEFSEEMMDILKDLVTIHGQMVLLKNYSSLNFAGLIKILKKYDKRTGGLLRLPFTQLVLRQPFFTTESLTRLVRECEANLELLFPVKAEVIESTPPTEDQSEPHEDNATNMLPEASPNVGDLGEETLYIYRSTLAAMKAIRSLQKASSTNNPFSFSTLFRDQDADSTGAVTAENSATNSPATLQNEEDTDVEETHSM</sequence>
<name>A0ACB9PDL6_BAUVA</name>
<gene>
    <name evidence="1" type="ORF">L6164_007502</name>
</gene>
<organism evidence="1 2">
    <name type="scientific">Bauhinia variegata</name>
    <name type="common">Purple orchid tree</name>
    <name type="synonym">Phanera variegata</name>
    <dbReference type="NCBI Taxonomy" id="167791"/>
    <lineage>
        <taxon>Eukaryota</taxon>
        <taxon>Viridiplantae</taxon>
        <taxon>Streptophyta</taxon>
        <taxon>Embryophyta</taxon>
        <taxon>Tracheophyta</taxon>
        <taxon>Spermatophyta</taxon>
        <taxon>Magnoliopsida</taxon>
        <taxon>eudicotyledons</taxon>
        <taxon>Gunneridae</taxon>
        <taxon>Pentapetalae</taxon>
        <taxon>rosids</taxon>
        <taxon>fabids</taxon>
        <taxon>Fabales</taxon>
        <taxon>Fabaceae</taxon>
        <taxon>Cercidoideae</taxon>
        <taxon>Cercideae</taxon>
        <taxon>Bauhiniinae</taxon>
        <taxon>Bauhinia</taxon>
    </lineage>
</organism>
<evidence type="ECO:0000313" key="1">
    <source>
        <dbReference type="EMBL" id="KAI4346620.1"/>
    </source>
</evidence>
<evidence type="ECO:0000313" key="2">
    <source>
        <dbReference type="Proteomes" id="UP000828941"/>
    </source>
</evidence>
<proteinExistence type="predicted"/>
<dbReference type="Proteomes" id="UP000828941">
    <property type="component" value="Chromosome 4"/>
</dbReference>